<dbReference type="RefSeq" id="WP_310343101.1">
    <property type="nucleotide sequence ID" value="NZ_JAVDXO010000005.1"/>
</dbReference>
<feature type="transmembrane region" description="Helical" evidence="5">
    <location>
        <begin position="297"/>
        <end position="317"/>
    </location>
</feature>
<accession>A0ABU1ZNK2</accession>
<feature type="transmembrane region" description="Helical" evidence="5">
    <location>
        <begin position="169"/>
        <end position="187"/>
    </location>
</feature>
<protein>
    <submittedName>
        <fullName evidence="8">SulP family sulfate permease</fullName>
    </submittedName>
</protein>
<organism evidence="8 9">
    <name type="scientific">Rhodoferax saidenbachensis</name>
    <dbReference type="NCBI Taxonomy" id="1484693"/>
    <lineage>
        <taxon>Bacteria</taxon>
        <taxon>Pseudomonadati</taxon>
        <taxon>Pseudomonadota</taxon>
        <taxon>Betaproteobacteria</taxon>
        <taxon>Burkholderiales</taxon>
        <taxon>Comamonadaceae</taxon>
        <taxon>Rhodoferax</taxon>
    </lineage>
</organism>
<dbReference type="Pfam" id="PF01740">
    <property type="entry name" value="STAS"/>
    <property type="match status" value="1"/>
</dbReference>
<keyword evidence="2 5" id="KW-0812">Transmembrane</keyword>
<dbReference type="Proteomes" id="UP001268089">
    <property type="component" value="Unassembled WGS sequence"/>
</dbReference>
<reference evidence="8 9" key="1">
    <citation type="submission" date="2023-07" db="EMBL/GenBank/DDBJ databases">
        <title>Sorghum-associated microbial communities from plants grown in Nebraska, USA.</title>
        <authorList>
            <person name="Schachtman D."/>
        </authorList>
    </citation>
    <scope>NUCLEOTIDE SEQUENCE [LARGE SCALE GENOMIC DNA]</scope>
    <source>
        <strain evidence="8 9">BE308</strain>
    </source>
</reference>
<dbReference type="Gene3D" id="3.30.750.24">
    <property type="entry name" value="STAS domain"/>
    <property type="match status" value="1"/>
</dbReference>
<dbReference type="PROSITE" id="PS50042">
    <property type="entry name" value="CNMP_BINDING_3"/>
    <property type="match status" value="1"/>
</dbReference>
<dbReference type="SMART" id="SM00100">
    <property type="entry name" value="cNMP"/>
    <property type="match status" value="1"/>
</dbReference>
<dbReference type="PROSITE" id="PS00889">
    <property type="entry name" value="CNMP_BINDING_2"/>
    <property type="match status" value="1"/>
</dbReference>
<dbReference type="CDD" id="cd07042">
    <property type="entry name" value="STAS_SulP_like_sulfate_transporter"/>
    <property type="match status" value="1"/>
</dbReference>
<dbReference type="PROSITE" id="PS50801">
    <property type="entry name" value="STAS"/>
    <property type="match status" value="1"/>
</dbReference>
<dbReference type="PANTHER" id="PTHR43310:SF1">
    <property type="entry name" value="SULFATE TRANSPORTER YBAR-RELATED"/>
    <property type="match status" value="1"/>
</dbReference>
<name>A0ABU1ZNK2_9BURK</name>
<gene>
    <name evidence="8" type="ORF">J2X15_002409</name>
</gene>
<dbReference type="InterPro" id="IPR014710">
    <property type="entry name" value="RmlC-like_jellyroll"/>
</dbReference>
<feature type="transmembrane region" description="Helical" evidence="5">
    <location>
        <begin position="145"/>
        <end position="163"/>
    </location>
</feature>
<keyword evidence="3 5" id="KW-1133">Transmembrane helix</keyword>
<dbReference type="PANTHER" id="PTHR43310">
    <property type="entry name" value="SULFATE TRANSPORTER YBAR-RELATED"/>
    <property type="match status" value="1"/>
</dbReference>
<evidence type="ECO:0000313" key="9">
    <source>
        <dbReference type="Proteomes" id="UP001268089"/>
    </source>
</evidence>
<dbReference type="InterPro" id="IPR018490">
    <property type="entry name" value="cNMP-bd_dom_sf"/>
</dbReference>
<keyword evidence="9" id="KW-1185">Reference proteome</keyword>
<dbReference type="InterPro" id="IPR011547">
    <property type="entry name" value="SLC26A/SulP_dom"/>
</dbReference>
<dbReference type="InterPro" id="IPR052706">
    <property type="entry name" value="Membrane-Transporter-like"/>
</dbReference>
<feature type="transmembrane region" description="Helical" evidence="5">
    <location>
        <begin position="75"/>
        <end position="93"/>
    </location>
</feature>
<evidence type="ECO:0000256" key="4">
    <source>
        <dbReference type="ARBA" id="ARBA00023136"/>
    </source>
</evidence>
<dbReference type="EMBL" id="JAVDXO010000005">
    <property type="protein sequence ID" value="MDR7307122.1"/>
    <property type="molecule type" value="Genomic_DNA"/>
</dbReference>
<dbReference type="InterPro" id="IPR036513">
    <property type="entry name" value="STAS_dom_sf"/>
</dbReference>
<feature type="transmembrane region" description="Helical" evidence="5">
    <location>
        <begin position="356"/>
        <end position="373"/>
    </location>
</feature>
<dbReference type="Pfam" id="PF00916">
    <property type="entry name" value="Sulfate_transp"/>
    <property type="match status" value="1"/>
</dbReference>
<dbReference type="InterPro" id="IPR002645">
    <property type="entry name" value="STAS_dom"/>
</dbReference>
<evidence type="ECO:0000256" key="2">
    <source>
        <dbReference type="ARBA" id="ARBA00022692"/>
    </source>
</evidence>
<feature type="domain" description="STAS" evidence="7">
    <location>
        <begin position="464"/>
        <end position="530"/>
    </location>
</feature>
<feature type="transmembrane region" description="Helical" evidence="5">
    <location>
        <begin position="113"/>
        <end position="133"/>
    </location>
</feature>
<feature type="domain" description="Cyclic nucleotide-binding" evidence="6">
    <location>
        <begin position="585"/>
        <end position="704"/>
    </location>
</feature>
<evidence type="ECO:0000259" key="7">
    <source>
        <dbReference type="PROSITE" id="PS50801"/>
    </source>
</evidence>
<dbReference type="Gene3D" id="2.60.120.10">
    <property type="entry name" value="Jelly Rolls"/>
    <property type="match status" value="1"/>
</dbReference>
<evidence type="ECO:0000256" key="5">
    <source>
        <dbReference type="SAM" id="Phobius"/>
    </source>
</evidence>
<dbReference type="SUPFAM" id="SSF52091">
    <property type="entry name" value="SpoIIaa-like"/>
    <property type="match status" value="1"/>
</dbReference>
<sequence length="714" mass="74963">MLTTTSSWSRDLRGGLETALQGLSSFIAPILILVGLLGSAALGAGYWATLVAVGVVPLARFALGGHIALLSAPRAASQTTYATLVYLLCVASAGTHAPDLSQGLTPEQLRAGLATGAILYFSASTLVLLAGVFRLGTLFKMIPSPVSAGIGNGTALLLAWLALQRLWGAPSGAGLTALAMLGAYALWQWLQRNTAWTRAIPAVVTSVLTGLAMTRLQAAESAPALSLLSIAPGQWVPVLHASDMALGELPRMLRIAVPGTITLALIMILESFTAAALMENRFNLRTDGNRELMALGGANMVGALAGGVPCTTSALVSVTHRNAGGRGTFAVLVAYAAVLTALLLAAPWLIALPVGIGAGLLLLQCGPLVDPIFRAQLAQLLRRRTAPVWDLGFQITLVISLIGFFGDLIWACIVGIALSSLAVLKRVSSHLTAQWTYLDSRRSRRVRGPEELRLLGQQARTVGVLQLTGHLFFGNSVRLRQLASELDAQATLVALDLSQVYDVDPSGVNAVRNLVLALQADGRTVLLSGLGSSPSQALRAGVGQLPGVAYHPDLDRSLEDCENRLLADAGVFHGAQTHPIAHNQLLQDLTQEEVQAVVALGEMCNVTQGATLFDRGAQANGIWLLTAGQVSILWDARQDAARLATLGPGQFVGEMGLIDGQARSASARADTAVSAWLLDRSAIATLMEQHPAAALKITRNIARELSLRLRSVAP</sequence>
<evidence type="ECO:0000313" key="8">
    <source>
        <dbReference type="EMBL" id="MDR7307122.1"/>
    </source>
</evidence>
<comment type="subcellular location">
    <subcellularLocation>
        <location evidence="1">Membrane</location>
        <topology evidence="1">Multi-pass membrane protein</topology>
    </subcellularLocation>
</comment>
<dbReference type="InterPro" id="IPR018488">
    <property type="entry name" value="cNMP-bd_CS"/>
</dbReference>
<dbReference type="Pfam" id="PF00027">
    <property type="entry name" value="cNMP_binding"/>
    <property type="match status" value="1"/>
</dbReference>
<evidence type="ECO:0000256" key="1">
    <source>
        <dbReference type="ARBA" id="ARBA00004141"/>
    </source>
</evidence>
<dbReference type="SUPFAM" id="SSF51206">
    <property type="entry name" value="cAMP-binding domain-like"/>
    <property type="match status" value="1"/>
</dbReference>
<evidence type="ECO:0000256" key="3">
    <source>
        <dbReference type="ARBA" id="ARBA00022989"/>
    </source>
</evidence>
<feature type="transmembrane region" description="Helical" evidence="5">
    <location>
        <begin position="253"/>
        <end position="277"/>
    </location>
</feature>
<dbReference type="InterPro" id="IPR000595">
    <property type="entry name" value="cNMP-bd_dom"/>
</dbReference>
<evidence type="ECO:0000259" key="6">
    <source>
        <dbReference type="PROSITE" id="PS50042"/>
    </source>
</evidence>
<comment type="caution">
    <text evidence="8">The sequence shown here is derived from an EMBL/GenBank/DDBJ whole genome shotgun (WGS) entry which is preliminary data.</text>
</comment>
<proteinExistence type="predicted"/>
<feature type="transmembrane region" description="Helical" evidence="5">
    <location>
        <begin position="408"/>
        <end position="424"/>
    </location>
</feature>
<feature type="transmembrane region" description="Helical" evidence="5">
    <location>
        <begin position="329"/>
        <end position="350"/>
    </location>
</feature>
<dbReference type="CDD" id="cd00038">
    <property type="entry name" value="CAP_ED"/>
    <property type="match status" value="1"/>
</dbReference>
<feature type="transmembrane region" description="Helical" evidence="5">
    <location>
        <begin position="44"/>
        <end position="63"/>
    </location>
</feature>
<keyword evidence="4 5" id="KW-0472">Membrane</keyword>
<feature type="transmembrane region" description="Helical" evidence="5">
    <location>
        <begin position="20"/>
        <end position="38"/>
    </location>
</feature>